<feature type="region of interest" description="Disordered" evidence="1">
    <location>
        <begin position="52"/>
        <end position="83"/>
    </location>
</feature>
<evidence type="ECO:0000313" key="3">
    <source>
        <dbReference type="Proteomes" id="UP000499080"/>
    </source>
</evidence>
<dbReference type="Proteomes" id="UP000499080">
    <property type="component" value="Unassembled WGS sequence"/>
</dbReference>
<organism evidence="2 3">
    <name type="scientific">Araneus ventricosus</name>
    <name type="common">Orbweaver spider</name>
    <name type="synonym">Epeira ventricosa</name>
    <dbReference type="NCBI Taxonomy" id="182803"/>
    <lineage>
        <taxon>Eukaryota</taxon>
        <taxon>Metazoa</taxon>
        <taxon>Ecdysozoa</taxon>
        <taxon>Arthropoda</taxon>
        <taxon>Chelicerata</taxon>
        <taxon>Arachnida</taxon>
        <taxon>Araneae</taxon>
        <taxon>Araneomorphae</taxon>
        <taxon>Entelegynae</taxon>
        <taxon>Araneoidea</taxon>
        <taxon>Araneidae</taxon>
        <taxon>Araneus</taxon>
    </lineage>
</organism>
<dbReference type="EMBL" id="BGPR01002874">
    <property type="protein sequence ID" value="GBM80315.1"/>
    <property type="molecule type" value="Genomic_DNA"/>
</dbReference>
<feature type="compositionally biased region" description="Acidic residues" evidence="1">
    <location>
        <begin position="74"/>
        <end position="83"/>
    </location>
</feature>
<name>A0A4Y2IRJ7_ARAVE</name>
<comment type="caution">
    <text evidence="2">The sequence shown here is derived from an EMBL/GenBank/DDBJ whole genome shotgun (WGS) entry which is preliminary data.</text>
</comment>
<gene>
    <name evidence="2" type="ORF">AVEN_188239_1</name>
</gene>
<accession>A0A4Y2IRJ7</accession>
<dbReference type="AlphaFoldDB" id="A0A4Y2IRJ7"/>
<keyword evidence="3" id="KW-1185">Reference proteome</keyword>
<evidence type="ECO:0000256" key="1">
    <source>
        <dbReference type="SAM" id="MobiDB-lite"/>
    </source>
</evidence>
<evidence type="ECO:0000313" key="2">
    <source>
        <dbReference type="EMBL" id="GBM80315.1"/>
    </source>
</evidence>
<proteinExistence type="predicted"/>
<sequence>MTLFCQWCDEFYEYRAKKLFLSCGHDVQEKCAKRLLCCLKCLKRLAVRQMMMRDDDSSSDSEGDSSNSRKSESSDESTEDDSE</sequence>
<reference evidence="2 3" key="1">
    <citation type="journal article" date="2019" name="Sci. Rep.">
        <title>Orb-weaving spider Araneus ventricosus genome elucidates the spidroin gene catalogue.</title>
        <authorList>
            <person name="Kono N."/>
            <person name="Nakamura H."/>
            <person name="Ohtoshi R."/>
            <person name="Moran D.A.P."/>
            <person name="Shinohara A."/>
            <person name="Yoshida Y."/>
            <person name="Fujiwara M."/>
            <person name="Mori M."/>
            <person name="Tomita M."/>
            <person name="Arakawa K."/>
        </authorList>
    </citation>
    <scope>NUCLEOTIDE SEQUENCE [LARGE SCALE GENOMIC DNA]</scope>
</reference>
<protein>
    <submittedName>
        <fullName evidence="2">Uncharacterized protein</fullName>
    </submittedName>
</protein>